<accession>A0AA35T4N6</accession>
<protein>
    <submittedName>
        <fullName evidence="2">GATOR complex protein WDR24</fullName>
    </submittedName>
</protein>
<reference evidence="2" key="1">
    <citation type="submission" date="2023-03" db="EMBL/GenBank/DDBJ databases">
        <authorList>
            <person name="Steffen K."/>
            <person name="Cardenas P."/>
        </authorList>
    </citation>
    <scope>NUCLEOTIDE SEQUENCE</scope>
</reference>
<feature type="compositionally biased region" description="Polar residues" evidence="1">
    <location>
        <begin position="144"/>
        <end position="165"/>
    </location>
</feature>
<feature type="region of interest" description="Disordered" evidence="1">
    <location>
        <begin position="96"/>
        <end position="119"/>
    </location>
</feature>
<sequence length="219" mass="23742">MLKLLYCGEDTECSRLGLIPTSLTSSRIPTLPSSTPPCITVEEAGVRSPSEESGLFMQPPRDRTASFESGHEDNEVDGEDGNPAMIAVMDFFEDDQASDQGPTESIVIPPSSHSWETAQLPPEPFRLKHNIVMRPPSPEHDASSAISTAAQSVVESNSSSKQPLQDSRALRRKSSGVIAEASHWNYQEVVAQMLKYYAELGDVQMSVTVLLVLGTGPVN</sequence>
<comment type="caution">
    <text evidence="2">The sequence shown here is derived from an EMBL/GenBank/DDBJ whole genome shotgun (WGS) entry which is preliminary data.</text>
</comment>
<evidence type="ECO:0000313" key="2">
    <source>
        <dbReference type="EMBL" id="CAI8041194.1"/>
    </source>
</evidence>
<dbReference type="EMBL" id="CASHTH010003168">
    <property type="protein sequence ID" value="CAI8041194.1"/>
    <property type="molecule type" value="Genomic_DNA"/>
</dbReference>
<name>A0AA35T4N6_GEOBA</name>
<feature type="region of interest" description="Disordered" evidence="1">
    <location>
        <begin position="134"/>
        <end position="168"/>
    </location>
</feature>
<evidence type="ECO:0000313" key="3">
    <source>
        <dbReference type="Proteomes" id="UP001174909"/>
    </source>
</evidence>
<gene>
    <name evidence="2" type="ORF">GBAR_LOCUS22907</name>
</gene>
<evidence type="ECO:0000256" key="1">
    <source>
        <dbReference type="SAM" id="MobiDB-lite"/>
    </source>
</evidence>
<feature type="compositionally biased region" description="Basic and acidic residues" evidence="1">
    <location>
        <begin position="60"/>
        <end position="73"/>
    </location>
</feature>
<feature type="region of interest" description="Disordered" evidence="1">
    <location>
        <begin position="44"/>
        <end position="82"/>
    </location>
</feature>
<dbReference type="AlphaFoldDB" id="A0AA35T4N6"/>
<keyword evidence="3" id="KW-1185">Reference proteome</keyword>
<dbReference type="Proteomes" id="UP001174909">
    <property type="component" value="Unassembled WGS sequence"/>
</dbReference>
<organism evidence="2 3">
    <name type="scientific">Geodia barretti</name>
    <name type="common">Barrett's horny sponge</name>
    <dbReference type="NCBI Taxonomy" id="519541"/>
    <lineage>
        <taxon>Eukaryota</taxon>
        <taxon>Metazoa</taxon>
        <taxon>Porifera</taxon>
        <taxon>Demospongiae</taxon>
        <taxon>Heteroscleromorpha</taxon>
        <taxon>Tetractinellida</taxon>
        <taxon>Astrophorina</taxon>
        <taxon>Geodiidae</taxon>
        <taxon>Geodia</taxon>
    </lineage>
</organism>
<proteinExistence type="predicted"/>